<keyword evidence="1" id="KW-0472">Membrane</keyword>
<name>A0A1N7S4D5_9BURK</name>
<dbReference type="Proteomes" id="UP000187012">
    <property type="component" value="Unassembled WGS sequence"/>
</dbReference>
<reference evidence="2 3" key="1">
    <citation type="submission" date="2016-12" db="EMBL/GenBank/DDBJ databases">
        <authorList>
            <person name="Song W.-J."/>
            <person name="Kurnit D.M."/>
        </authorList>
    </citation>
    <scope>NUCLEOTIDE SEQUENCE [LARGE SCALE GENOMIC DNA]</scope>
    <source>
        <strain evidence="2 3">STM7296</strain>
    </source>
</reference>
<dbReference type="EMBL" id="CYGX02000034">
    <property type="protein sequence ID" value="SIT42205.1"/>
    <property type="molecule type" value="Genomic_DNA"/>
</dbReference>
<protein>
    <submittedName>
        <fullName evidence="2">Uncharacterized protein</fullName>
    </submittedName>
</protein>
<gene>
    <name evidence="2" type="ORF">BN2475_340148</name>
</gene>
<keyword evidence="1" id="KW-1133">Transmembrane helix</keyword>
<dbReference type="AlphaFoldDB" id="A0A1N7S4D5"/>
<keyword evidence="3" id="KW-1185">Reference proteome</keyword>
<dbReference type="STRING" id="1247936.BN2475_340148"/>
<feature type="transmembrane region" description="Helical" evidence="1">
    <location>
        <begin position="12"/>
        <end position="36"/>
    </location>
</feature>
<keyword evidence="1" id="KW-0812">Transmembrane</keyword>
<proteinExistence type="predicted"/>
<organism evidence="2 3">
    <name type="scientific">Paraburkholderia ribeironis</name>
    <dbReference type="NCBI Taxonomy" id="1247936"/>
    <lineage>
        <taxon>Bacteria</taxon>
        <taxon>Pseudomonadati</taxon>
        <taxon>Pseudomonadota</taxon>
        <taxon>Betaproteobacteria</taxon>
        <taxon>Burkholderiales</taxon>
        <taxon>Burkholderiaceae</taxon>
        <taxon>Paraburkholderia</taxon>
    </lineage>
</organism>
<evidence type="ECO:0000313" key="2">
    <source>
        <dbReference type="EMBL" id="SIT42205.1"/>
    </source>
</evidence>
<accession>A0A1N7S4D5</accession>
<evidence type="ECO:0000313" key="3">
    <source>
        <dbReference type="Proteomes" id="UP000187012"/>
    </source>
</evidence>
<evidence type="ECO:0000256" key="1">
    <source>
        <dbReference type="SAM" id="Phobius"/>
    </source>
</evidence>
<sequence length="37" mass="3861">MEPLWDGEFRPTGVGAAAAVALGIFPGVILFFVGLIK</sequence>